<keyword evidence="12 14" id="KW-0378">Hydrolase</keyword>
<dbReference type="GO" id="GO:0043137">
    <property type="term" value="P:DNA replication, removal of RNA primer"/>
    <property type="evidence" value="ECO:0007669"/>
    <property type="project" value="TreeGrafter"/>
</dbReference>
<proteinExistence type="inferred from homology"/>
<evidence type="ECO:0000256" key="14">
    <source>
        <dbReference type="HAMAP-Rule" id="MF_00052"/>
    </source>
</evidence>
<feature type="binding site" evidence="14 15">
    <location>
        <position position="13"/>
    </location>
    <ligand>
        <name>a divalent metal cation</name>
        <dbReference type="ChEBI" id="CHEBI:60240"/>
    </ligand>
</feature>
<evidence type="ECO:0000256" key="16">
    <source>
        <dbReference type="RuleBase" id="RU003515"/>
    </source>
</evidence>
<comment type="function">
    <text evidence="3 14 16">Endonuclease that specifically degrades the RNA of RNA-DNA hybrids.</text>
</comment>
<feature type="binding site" evidence="14 15">
    <location>
        <position position="111"/>
    </location>
    <ligand>
        <name>a divalent metal cation</name>
        <dbReference type="ChEBI" id="CHEBI:60240"/>
    </ligand>
</feature>
<dbReference type="SUPFAM" id="SSF53098">
    <property type="entry name" value="Ribonuclease H-like"/>
    <property type="match status" value="1"/>
</dbReference>
<dbReference type="Gene3D" id="3.30.420.10">
    <property type="entry name" value="Ribonuclease H-like superfamily/Ribonuclease H"/>
    <property type="match status" value="1"/>
</dbReference>
<dbReference type="InterPro" id="IPR036397">
    <property type="entry name" value="RNaseH_sf"/>
</dbReference>
<keyword evidence="9 14" id="KW-0540">Nuclease</keyword>
<name>A0A2A2HCH9_9EURY</name>
<dbReference type="HAMAP" id="MF_00052_A">
    <property type="entry name" value="RNase_HII_A"/>
    <property type="match status" value="1"/>
</dbReference>
<sequence>MIIEDKSTVLGIDEAGRGSVIGPLVMGCVIMPRDKLRFLKRIGVNDSKKLTNNKRKIVSRKIKKIAQFDTRIITAQQIDQQRLNGTNLNQIETNAMFDLIKTHKPDLCCIDCIDVNETRFHDLIQQIDPNMQVITEHKADETYDIVSAASIIAKTTRDREVEIIRQEYGRLGSGYPSDQTTINYLKTIENGEYPDFVRKTWTTIENIENEKNQ</sequence>
<comment type="catalytic activity">
    <reaction evidence="1 14 15 16">
        <text>Endonucleolytic cleavage to 5'-phosphomonoester.</text>
        <dbReference type="EC" id="3.1.26.4"/>
    </reaction>
</comment>
<dbReference type="InterPro" id="IPR020787">
    <property type="entry name" value="RNase_HII_arc"/>
</dbReference>
<dbReference type="EMBL" id="LMVN01000021">
    <property type="protein sequence ID" value="PAV07122.1"/>
    <property type="molecule type" value="Genomic_DNA"/>
</dbReference>
<accession>A0A2A2HCH9</accession>
<evidence type="ECO:0000256" key="13">
    <source>
        <dbReference type="ARBA" id="ARBA00023211"/>
    </source>
</evidence>
<dbReference type="InterPro" id="IPR024567">
    <property type="entry name" value="RNase_HII/HIII_dom"/>
</dbReference>
<dbReference type="GO" id="GO:0032299">
    <property type="term" value="C:ribonuclease H2 complex"/>
    <property type="evidence" value="ECO:0007669"/>
    <property type="project" value="TreeGrafter"/>
</dbReference>
<evidence type="ECO:0000256" key="1">
    <source>
        <dbReference type="ARBA" id="ARBA00000077"/>
    </source>
</evidence>
<evidence type="ECO:0000256" key="2">
    <source>
        <dbReference type="ARBA" id="ARBA00001946"/>
    </source>
</evidence>
<dbReference type="Gene3D" id="1.10.10.460">
    <property type="entry name" value="Ribonuclease hii. Domain 2"/>
    <property type="match status" value="1"/>
</dbReference>
<evidence type="ECO:0000256" key="3">
    <source>
        <dbReference type="ARBA" id="ARBA00004065"/>
    </source>
</evidence>
<comment type="similarity">
    <text evidence="5 14 16">Belongs to the RNase HII family.</text>
</comment>
<evidence type="ECO:0000256" key="11">
    <source>
        <dbReference type="ARBA" id="ARBA00022759"/>
    </source>
</evidence>
<comment type="subcellular location">
    <subcellularLocation>
        <location evidence="4 14">Cytoplasm</location>
    </subcellularLocation>
</comment>
<reference evidence="18 20" key="2">
    <citation type="journal article" date="2017" name="BMC Genomics">
        <title>Genomic analysis of methanogenic archaea reveals a shift towards energy conservation.</title>
        <authorList>
            <person name="Gilmore S.P."/>
            <person name="Henske J.K."/>
            <person name="Sexton J.A."/>
            <person name="Solomon K.V."/>
            <person name="Seppala S."/>
            <person name="Yoo J.I."/>
            <person name="Huyett L.M."/>
            <person name="Pressman A."/>
            <person name="Cogan J.Z."/>
            <person name="Kivenson V."/>
            <person name="Peng X."/>
            <person name="Tan Y."/>
            <person name="Valentine D.L."/>
            <person name="O'Malley M.A."/>
        </authorList>
    </citation>
    <scope>NUCLEOTIDE SEQUENCE [LARGE SCALE GENOMIC DNA]</scope>
    <source>
        <strain evidence="18 20">1R-7</strain>
    </source>
</reference>
<evidence type="ECO:0000256" key="5">
    <source>
        <dbReference type="ARBA" id="ARBA00007383"/>
    </source>
</evidence>
<dbReference type="GO" id="GO:0005737">
    <property type="term" value="C:cytoplasm"/>
    <property type="evidence" value="ECO:0007669"/>
    <property type="project" value="UniProtKB-SubCell"/>
</dbReference>
<dbReference type="GO" id="GO:0003723">
    <property type="term" value="F:RNA binding"/>
    <property type="evidence" value="ECO:0007669"/>
    <property type="project" value="UniProtKB-UniRule"/>
</dbReference>
<dbReference type="PROSITE" id="PS51257">
    <property type="entry name" value="PROKAR_LIPOPROTEIN"/>
    <property type="match status" value="1"/>
</dbReference>
<evidence type="ECO:0000259" key="17">
    <source>
        <dbReference type="PROSITE" id="PS51975"/>
    </source>
</evidence>
<dbReference type="Pfam" id="PF01351">
    <property type="entry name" value="RNase_HII"/>
    <property type="match status" value="1"/>
</dbReference>
<dbReference type="GO" id="GO:0004523">
    <property type="term" value="F:RNA-DNA hybrid ribonuclease activity"/>
    <property type="evidence" value="ECO:0007669"/>
    <property type="project" value="UniProtKB-UniRule"/>
</dbReference>
<organism evidence="18 20">
    <name type="scientific">Methanosphaera cuniculi</name>
    <dbReference type="NCBI Taxonomy" id="1077256"/>
    <lineage>
        <taxon>Archaea</taxon>
        <taxon>Methanobacteriati</taxon>
        <taxon>Methanobacteriota</taxon>
        <taxon>Methanomada group</taxon>
        <taxon>Methanobacteria</taxon>
        <taxon>Methanobacteriales</taxon>
        <taxon>Methanobacteriaceae</taxon>
        <taxon>Methanosphaera</taxon>
    </lineage>
</organism>
<keyword evidence="13 14" id="KW-0464">Manganese</keyword>
<gene>
    <name evidence="14 19" type="primary">rnhB</name>
    <name evidence="18" type="ORF">ASJ82_05415</name>
    <name evidence="19" type="ORF">MSCUN_00170</name>
</gene>
<dbReference type="InterPro" id="IPR001352">
    <property type="entry name" value="RNase_HII/HIII"/>
</dbReference>
<dbReference type="InterPro" id="IPR012337">
    <property type="entry name" value="RNaseH-like_sf"/>
</dbReference>
<evidence type="ECO:0000313" key="18">
    <source>
        <dbReference type="EMBL" id="PAV07122.1"/>
    </source>
</evidence>
<protein>
    <recommendedName>
        <fullName evidence="7 14">Ribonuclease HII</fullName>
        <shortName evidence="14">RNase HII</shortName>
        <ecNumber evidence="6 14">3.1.26.4</ecNumber>
    </recommendedName>
</protein>
<evidence type="ECO:0000313" key="19">
    <source>
        <dbReference type="EMBL" id="PWL09049.1"/>
    </source>
</evidence>
<dbReference type="NCBIfam" id="TIGR00729">
    <property type="entry name" value="ribonuclease HII"/>
    <property type="match status" value="1"/>
</dbReference>
<keyword evidence="8 14" id="KW-0963">Cytoplasm</keyword>
<feature type="domain" description="RNase H type-2" evidence="17">
    <location>
        <begin position="7"/>
        <end position="213"/>
    </location>
</feature>
<dbReference type="Proteomes" id="UP000246004">
    <property type="component" value="Unassembled WGS sequence"/>
</dbReference>
<dbReference type="GO" id="GO:0030145">
    <property type="term" value="F:manganese ion binding"/>
    <property type="evidence" value="ECO:0007669"/>
    <property type="project" value="UniProtKB-UniRule"/>
</dbReference>
<evidence type="ECO:0000313" key="21">
    <source>
        <dbReference type="Proteomes" id="UP000246004"/>
    </source>
</evidence>
<evidence type="ECO:0000256" key="12">
    <source>
        <dbReference type="ARBA" id="ARBA00022801"/>
    </source>
</evidence>
<evidence type="ECO:0000313" key="20">
    <source>
        <dbReference type="Proteomes" id="UP000217528"/>
    </source>
</evidence>
<dbReference type="EMBL" id="LWMS01000001">
    <property type="protein sequence ID" value="PWL09049.1"/>
    <property type="molecule type" value="Genomic_DNA"/>
</dbReference>
<dbReference type="GO" id="GO:0006298">
    <property type="term" value="P:mismatch repair"/>
    <property type="evidence" value="ECO:0007669"/>
    <property type="project" value="TreeGrafter"/>
</dbReference>
<dbReference type="PANTHER" id="PTHR10954">
    <property type="entry name" value="RIBONUCLEASE H2 SUBUNIT A"/>
    <property type="match status" value="1"/>
</dbReference>
<dbReference type="PANTHER" id="PTHR10954:SF23">
    <property type="entry name" value="RIBONUCLEASE"/>
    <property type="match status" value="1"/>
</dbReference>
<comment type="caution">
    <text evidence="18">The sequence shown here is derived from an EMBL/GenBank/DDBJ whole genome shotgun (WGS) entry which is preliminary data.</text>
</comment>
<reference evidence="19 21" key="1">
    <citation type="submission" date="2016-04" db="EMBL/GenBank/DDBJ databases">
        <title>Genome sequence of Methanosphaera cuniculi DSM 4103.</title>
        <authorList>
            <person name="Poehlein A."/>
            <person name="Seedorf H."/>
            <person name="Daniel R."/>
        </authorList>
    </citation>
    <scope>NUCLEOTIDE SEQUENCE [LARGE SCALE GENOMIC DNA]</scope>
    <source>
        <strain evidence="19 21">DSM 4103</strain>
    </source>
</reference>
<keyword evidence="10 14" id="KW-0479">Metal-binding</keyword>
<dbReference type="InterPro" id="IPR004649">
    <property type="entry name" value="RNase_H2_suA"/>
</dbReference>
<dbReference type="OrthoDB" id="33866at2157"/>
<keyword evidence="11 14" id="KW-0255">Endonuclease</keyword>
<evidence type="ECO:0000256" key="7">
    <source>
        <dbReference type="ARBA" id="ARBA00019179"/>
    </source>
</evidence>
<evidence type="ECO:0000256" key="4">
    <source>
        <dbReference type="ARBA" id="ARBA00004496"/>
    </source>
</evidence>
<dbReference type="RefSeq" id="WP_095608788.1">
    <property type="nucleotide sequence ID" value="NZ_CAUHCB010000009.1"/>
</dbReference>
<dbReference type="EC" id="3.1.26.4" evidence="6 14"/>
<evidence type="ECO:0000256" key="6">
    <source>
        <dbReference type="ARBA" id="ARBA00012180"/>
    </source>
</evidence>
<dbReference type="InterPro" id="IPR023160">
    <property type="entry name" value="RNase_HII_hlx-loop-hlx_cap_dom"/>
</dbReference>
<keyword evidence="20" id="KW-1185">Reference proteome</keyword>
<comment type="cofactor">
    <cofactor evidence="2">
        <name>Mg(2+)</name>
        <dbReference type="ChEBI" id="CHEBI:18420"/>
    </cofactor>
</comment>
<feature type="binding site" evidence="14 15">
    <location>
        <position position="14"/>
    </location>
    <ligand>
        <name>a divalent metal cation</name>
        <dbReference type="ChEBI" id="CHEBI:60240"/>
    </ligand>
</feature>
<evidence type="ECO:0000256" key="10">
    <source>
        <dbReference type="ARBA" id="ARBA00022723"/>
    </source>
</evidence>
<dbReference type="Proteomes" id="UP000217528">
    <property type="component" value="Unassembled WGS sequence"/>
</dbReference>
<dbReference type="CDD" id="cd07180">
    <property type="entry name" value="RNase_HII_archaea_like"/>
    <property type="match status" value="1"/>
</dbReference>
<evidence type="ECO:0000256" key="15">
    <source>
        <dbReference type="PROSITE-ProRule" id="PRU01319"/>
    </source>
</evidence>
<dbReference type="PROSITE" id="PS51975">
    <property type="entry name" value="RNASE_H_2"/>
    <property type="match status" value="1"/>
</dbReference>
<comment type="cofactor">
    <cofactor evidence="14 15">
        <name>Mn(2+)</name>
        <dbReference type="ChEBI" id="CHEBI:29035"/>
    </cofactor>
    <cofactor evidence="14 15">
        <name>Mg(2+)</name>
        <dbReference type="ChEBI" id="CHEBI:18420"/>
    </cofactor>
    <text evidence="14 15">Manganese or magnesium. Binds 1 divalent metal ion per monomer in the absence of substrate. May bind a second metal ion after substrate binding.</text>
</comment>
<dbReference type="AlphaFoldDB" id="A0A2A2HCH9"/>
<evidence type="ECO:0000256" key="9">
    <source>
        <dbReference type="ARBA" id="ARBA00022722"/>
    </source>
</evidence>
<evidence type="ECO:0000256" key="8">
    <source>
        <dbReference type="ARBA" id="ARBA00022490"/>
    </source>
</evidence>